<dbReference type="AlphaFoldDB" id="D2BJY0"/>
<protein>
    <recommendedName>
        <fullName evidence="3">DUF951 domain-containing protein</fullName>
    </recommendedName>
</protein>
<dbReference type="KEGG" id="dev:DhcVS_11"/>
<evidence type="ECO:0000313" key="2">
    <source>
        <dbReference type="Proteomes" id="UP000002506"/>
    </source>
</evidence>
<name>D2BJY0_DEHMV</name>
<dbReference type="PANTHER" id="PTHR38455:SF1">
    <property type="entry name" value="DUF951 DOMAIN-CONTAINING PROTEIN"/>
    <property type="match status" value="1"/>
</dbReference>
<dbReference type="HOGENOM" id="CLU_180138_1_0_0"/>
<accession>D2BJY0</accession>
<dbReference type="PANTHER" id="PTHR38455">
    <property type="entry name" value="HYPOTHETICAL CYTOSOLIC PROTEIN"/>
    <property type="match status" value="1"/>
</dbReference>
<dbReference type="EMBL" id="CP001827">
    <property type="protein sequence ID" value="ACZ61192.1"/>
    <property type="molecule type" value="Genomic_DNA"/>
</dbReference>
<gene>
    <name evidence="1" type="ordered locus">DhcVS_11</name>
</gene>
<dbReference type="Pfam" id="PF06107">
    <property type="entry name" value="DUF951"/>
    <property type="match status" value="1"/>
</dbReference>
<dbReference type="InterPro" id="IPR009296">
    <property type="entry name" value="DUF951"/>
</dbReference>
<evidence type="ECO:0008006" key="3">
    <source>
        <dbReference type="Google" id="ProtNLM"/>
    </source>
</evidence>
<reference evidence="1 2" key="1">
    <citation type="journal article" date="2009" name="PLoS Genet.">
        <title>Localized plasticity in the streamlined genomes of vinyl chloride respiring Dehalococcoides.</title>
        <authorList>
            <person name="McMurdie P.J."/>
            <person name="Behrens S.F."/>
            <person name="Muller J.A."/>
            <person name="Goke J."/>
            <person name="Ritalahti K.M."/>
            <person name="Wagner R."/>
            <person name="Goltsman E."/>
            <person name="Lapidus A."/>
            <person name="Holmes S."/>
            <person name="Loffler F.E."/>
            <person name="Spormann A.M."/>
        </authorList>
    </citation>
    <scope>NUCLEOTIDE SEQUENCE [LARGE SCALE GENOMIC DNA]</scope>
    <source>
        <strain evidence="1 2">VS</strain>
    </source>
</reference>
<dbReference type="eggNOG" id="COG4481">
    <property type="taxonomic scope" value="Bacteria"/>
</dbReference>
<proteinExistence type="predicted"/>
<organism evidence="1 2">
    <name type="scientific">Dehalococcoides mccartyi (strain VS)</name>
    <dbReference type="NCBI Taxonomy" id="311424"/>
    <lineage>
        <taxon>Bacteria</taxon>
        <taxon>Bacillati</taxon>
        <taxon>Chloroflexota</taxon>
        <taxon>Dehalococcoidia</taxon>
        <taxon>Dehalococcoidales</taxon>
        <taxon>Dehalococcoidaceae</taxon>
        <taxon>Dehalococcoides</taxon>
    </lineage>
</organism>
<dbReference type="Proteomes" id="UP000002506">
    <property type="component" value="Chromosome"/>
</dbReference>
<evidence type="ECO:0000313" key="1">
    <source>
        <dbReference type="EMBL" id="ACZ61192.1"/>
    </source>
</evidence>
<sequence>MHLPHGSKMLEILPGDVYKLRKPHPCGGTDWKVDFAGSDIGITCLCCSHHLLLPRPLFEKKVKCLIKRGE</sequence>